<keyword evidence="9" id="KW-1185">Reference proteome</keyword>
<dbReference type="GeneID" id="105056230"/>
<dbReference type="InParanoid" id="A0A6I9S3P1"/>
<dbReference type="AlphaFoldDB" id="A0A6I9S3P1"/>
<dbReference type="Pfam" id="PF02365">
    <property type="entry name" value="NAM"/>
    <property type="match status" value="1"/>
</dbReference>
<dbReference type="GO" id="GO:0003677">
    <property type="term" value="F:DNA binding"/>
    <property type="evidence" value="ECO:0007669"/>
    <property type="project" value="UniProtKB-KW"/>
</dbReference>
<dbReference type="PANTHER" id="PTHR31744">
    <property type="entry name" value="PROTEIN CUP-SHAPED COTYLEDON 2-RELATED"/>
    <property type="match status" value="1"/>
</dbReference>
<dbReference type="InterPro" id="IPR003441">
    <property type="entry name" value="NAC-dom"/>
</dbReference>
<evidence type="ECO:0000313" key="9">
    <source>
        <dbReference type="Proteomes" id="UP000504607"/>
    </source>
</evidence>
<evidence type="ECO:0000256" key="7">
    <source>
        <dbReference type="SAM" id="Phobius"/>
    </source>
</evidence>
<keyword evidence="4" id="KW-0804">Transcription</keyword>
<feature type="region of interest" description="Disordered" evidence="6">
    <location>
        <begin position="375"/>
        <end position="402"/>
    </location>
</feature>
<keyword evidence="7" id="KW-0812">Transmembrane</keyword>
<sequence>METLSAFSLPPGFGFHPTDVELISHYLKKKILGQKIDFEIIPEVDIYKHEPWDLPAKCHIPTRDSKWHFFASRDRKYPNGSRSNRATEAGYWKSTGKDRNVKLHNRVIGTKKTLVFHKGRPPCGKRTDWIMHEYYIAENECKTAPGMKDIFVLCRVTKRNGLSLEGEMTQSEMVSDVQEQPKDMVGSVPCEESSSPSNVEDIEAWLLELYDPDFNGIHSIHARNNEAEVSQADPASILSKQEPVESCLQPPGADDQDYLLPDDISSILQSGSDNFNLDMFGEPNFESIDGGSVLLYDAAMTSNELSPAVSNFVYEGVKREDENIDTGIQIRQRHAKPPTAISNHSIKLQIYKMESRNPGPLNQTIKLVKEDRHLDMNDGDNKHLPGAESSTISDSEGNQSDLSCHTASKTLQKRSTDPVRPQKSPGGLVDKVCSTRGVIRGLNRLLCGCSSAGLNCLFFSACMVGTAALILYFLLRDARRFLASYNSLGL</sequence>
<gene>
    <name evidence="10" type="primary">LOC105056230</name>
</gene>
<dbReference type="InterPro" id="IPR036093">
    <property type="entry name" value="NAC_dom_sf"/>
</dbReference>
<keyword evidence="7" id="KW-1133">Transmembrane helix</keyword>
<dbReference type="Proteomes" id="UP000504607">
    <property type="component" value="Chromosome 13"/>
</dbReference>
<keyword evidence="7" id="KW-0472">Membrane</keyword>
<evidence type="ECO:0000259" key="8">
    <source>
        <dbReference type="PROSITE" id="PS51005"/>
    </source>
</evidence>
<dbReference type="FunFam" id="2.170.150.80:FF:000002">
    <property type="entry name" value="Nac domain-containing protein 86"/>
    <property type="match status" value="1"/>
</dbReference>
<reference evidence="10" key="1">
    <citation type="submission" date="2025-08" db="UniProtKB">
        <authorList>
            <consortium name="RefSeq"/>
        </authorList>
    </citation>
    <scope>IDENTIFICATION</scope>
</reference>
<accession>A0A6I9S3P1</accession>
<dbReference type="FunCoup" id="A0A6I9S3P1">
    <property type="interactions" value="308"/>
</dbReference>
<comment type="subcellular location">
    <subcellularLocation>
        <location evidence="1">Nucleus</location>
    </subcellularLocation>
</comment>
<feature type="transmembrane region" description="Helical" evidence="7">
    <location>
        <begin position="452"/>
        <end position="475"/>
    </location>
</feature>
<evidence type="ECO:0000256" key="4">
    <source>
        <dbReference type="ARBA" id="ARBA00023163"/>
    </source>
</evidence>
<evidence type="ECO:0000256" key="3">
    <source>
        <dbReference type="ARBA" id="ARBA00023125"/>
    </source>
</evidence>
<evidence type="ECO:0000256" key="2">
    <source>
        <dbReference type="ARBA" id="ARBA00023015"/>
    </source>
</evidence>
<dbReference type="RefSeq" id="XP_010936653.1">
    <property type="nucleotide sequence ID" value="XM_010938351.3"/>
</dbReference>
<dbReference type="SUPFAM" id="SSF101941">
    <property type="entry name" value="NAC domain"/>
    <property type="match status" value="1"/>
</dbReference>
<dbReference type="GO" id="GO:0005634">
    <property type="term" value="C:nucleus"/>
    <property type="evidence" value="ECO:0007669"/>
    <property type="project" value="UniProtKB-SubCell"/>
</dbReference>
<dbReference type="OrthoDB" id="1912886at2759"/>
<evidence type="ECO:0000313" key="10">
    <source>
        <dbReference type="RefSeq" id="XP_010936653.1"/>
    </source>
</evidence>
<keyword evidence="3" id="KW-0238">DNA-binding</keyword>
<dbReference type="Gene3D" id="2.170.150.80">
    <property type="entry name" value="NAC domain"/>
    <property type="match status" value="1"/>
</dbReference>
<evidence type="ECO:0000256" key="1">
    <source>
        <dbReference type="ARBA" id="ARBA00004123"/>
    </source>
</evidence>
<keyword evidence="2" id="KW-0805">Transcription regulation</keyword>
<keyword evidence="5" id="KW-0539">Nucleus</keyword>
<proteinExistence type="predicted"/>
<feature type="domain" description="NAC" evidence="8">
    <location>
        <begin position="9"/>
        <end position="159"/>
    </location>
</feature>
<dbReference type="PANTHER" id="PTHR31744:SF235">
    <property type="entry name" value="NAC DOMAIN-CONTAINING PROTEIN"/>
    <property type="match status" value="1"/>
</dbReference>
<evidence type="ECO:0000256" key="6">
    <source>
        <dbReference type="SAM" id="MobiDB-lite"/>
    </source>
</evidence>
<feature type="compositionally biased region" description="Basic and acidic residues" evidence="6">
    <location>
        <begin position="375"/>
        <end position="385"/>
    </location>
</feature>
<dbReference type="KEGG" id="egu:105056230"/>
<feature type="compositionally biased region" description="Polar residues" evidence="6">
    <location>
        <begin position="388"/>
        <end position="402"/>
    </location>
</feature>
<dbReference type="GO" id="GO:0006355">
    <property type="term" value="P:regulation of DNA-templated transcription"/>
    <property type="evidence" value="ECO:0007669"/>
    <property type="project" value="InterPro"/>
</dbReference>
<dbReference type="PROSITE" id="PS51005">
    <property type="entry name" value="NAC"/>
    <property type="match status" value="1"/>
</dbReference>
<name>A0A6I9S3P1_ELAGV</name>
<evidence type="ECO:0000256" key="5">
    <source>
        <dbReference type="ARBA" id="ARBA00023242"/>
    </source>
</evidence>
<protein>
    <submittedName>
        <fullName evidence="10">NAC domain-containing protein 74 isoform X1</fullName>
    </submittedName>
</protein>
<organism evidence="9 10">
    <name type="scientific">Elaeis guineensis var. tenera</name>
    <name type="common">Oil palm</name>
    <dbReference type="NCBI Taxonomy" id="51953"/>
    <lineage>
        <taxon>Eukaryota</taxon>
        <taxon>Viridiplantae</taxon>
        <taxon>Streptophyta</taxon>
        <taxon>Embryophyta</taxon>
        <taxon>Tracheophyta</taxon>
        <taxon>Spermatophyta</taxon>
        <taxon>Magnoliopsida</taxon>
        <taxon>Liliopsida</taxon>
        <taxon>Arecaceae</taxon>
        <taxon>Arecoideae</taxon>
        <taxon>Cocoseae</taxon>
        <taxon>Elaeidinae</taxon>
        <taxon>Elaeis</taxon>
    </lineage>
</organism>